<evidence type="ECO:0000313" key="2">
    <source>
        <dbReference type="EMBL" id="MFC3715139.1"/>
    </source>
</evidence>
<dbReference type="EMBL" id="JBHRYA010000002">
    <property type="protein sequence ID" value="MFC3715139.1"/>
    <property type="molecule type" value="Genomic_DNA"/>
</dbReference>
<feature type="compositionally biased region" description="Basic and acidic residues" evidence="1">
    <location>
        <begin position="64"/>
        <end position="75"/>
    </location>
</feature>
<protein>
    <submittedName>
        <fullName evidence="2">Uncharacterized protein</fullName>
    </submittedName>
</protein>
<evidence type="ECO:0000256" key="1">
    <source>
        <dbReference type="SAM" id="MobiDB-lite"/>
    </source>
</evidence>
<dbReference type="RefSeq" id="WP_386742237.1">
    <property type="nucleotide sequence ID" value="NZ_JBHRYA010000002.1"/>
</dbReference>
<proteinExistence type="predicted"/>
<feature type="region of interest" description="Disordered" evidence="1">
    <location>
        <begin position="50"/>
        <end position="75"/>
    </location>
</feature>
<comment type="caution">
    <text evidence="2">The sequence shown here is derived from an EMBL/GenBank/DDBJ whole genome shotgun (WGS) entry which is preliminary data.</text>
</comment>
<feature type="compositionally biased region" description="Gly residues" evidence="1">
    <location>
        <begin position="52"/>
        <end position="63"/>
    </location>
</feature>
<dbReference type="Proteomes" id="UP001595705">
    <property type="component" value="Unassembled WGS sequence"/>
</dbReference>
<keyword evidence="3" id="KW-1185">Reference proteome</keyword>
<sequence length="75" mass="7850">MSDKTRWACEVAMCMSNPAGPMAVAECVPPIQKLQRELAKGHAYPVCPFVSSGGGGGDNGGGGDDGRDRTRQQIQ</sequence>
<gene>
    <name evidence="2" type="ORF">ACFONC_03115</name>
</gene>
<organism evidence="2 3">
    <name type="scientific">Luteimonas soli</name>
    <dbReference type="NCBI Taxonomy" id="1648966"/>
    <lineage>
        <taxon>Bacteria</taxon>
        <taxon>Pseudomonadati</taxon>
        <taxon>Pseudomonadota</taxon>
        <taxon>Gammaproteobacteria</taxon>
        <taxon>Lysobacterales</taxon>
        <taxon>Lysobacteraceae</taxon>
        <taxon>Luteimonas</taxon>
    </lineage>
</organism>
<evidence type="ECO:0000313" key="3">
    <source>
        <dbReference type="Proteomes" id="UP001595705"/>
    </source>
</evidence>
<accession>A0ABV7XK65</accession>
<name>A0ABV7XK65_9GAMM</name>
<reference evidence="3" key="1">
    <citation type="journal article" date="2019" name="Int. J. Syst. Evol. Microbiol.">
        <title>The Global Catalogue of Microorganisms (GCM) 10K type strain sequencing project: providing services to taxonomists for standard genome sequencing and annotation.</title>
        <authorList>
            <consortium name="The Broad Institute Genomics Platform"/>
            <consortium name="The Broad Institute Genome Sequencing Center for Infectious Disease"/>
            <person name="Wu L."/>
            <person name="Ma J."/>
        </authorList>
    </citation>
    <scope>NUCLEOTIDE SEQUENCE [LARGE SCALE GENOMIC DNA]</scope>
    <source>
        <strain evidence="3">KCTC 42441</strain>
    </source>
</reference>